<feature type="non-terminal residue" evidence="8">
    <location>
        <position position="1"/>
    </location>
</feature>
<keyword evidence="5 6" id="KW-0472">Membrane</keyword>
<dbReference type="PANTHER" id="PTHR33545">
    <property type="entry name" value="UPF0750 MEMBRANE PROTEIN YITT-RELATED"/>
    <property type="match status" value="1"/>
</dbReference>
<evidence type="ECO:0000256" key="5">
    <source>
        <dbReference type="ARBA" id="ARBA00023136"/>
    </source>
</evidence>
<dbReference type="CDD" id="cd16380">
    <property type="entry name" value="YitT_C"/>
    <property type="match status" value="1"/>
</dbReference>
<evidence type="ECO:0000256" key="4">
    <source>
        <dbReference type="ARBA" id="ARBA00022989"/>
    </source>
</evidence>
<organism evidence="8">
    <name type="scientific">gut metagenome</name>
    <dbReference type="NCBI Taxonomy" id="749906"/>
    <lineage>
        <taxon>unclassified sequences</taxon>
        <taxon>metagenomes</taxon>
        <taxon>organismal metagenomes</taxon>
    </lineage>
</organism>
<protein>
    <recommendedName>
        <fullName evidence="7">DUF2179 domain-containing protein</fullName>
    </recommendedName>
</protein>
<comment type="caution">
    <text evidence="8">The sequence shown here is derived from an EMBL/GenBank/DDBJ whole genome shotgun (WGS) entry which is preliminary data.</text>
</comment>
<proteinExistence type="predicted"/>
<reference evidence="8" key="1">
    <citation type="journal article" date="2012" name="PLoS ONE">
        <title>Gene sets for utilization of primary and secondary nutrition supplies in the distal gut of endangered iberian lynx.</title>
        <authorList>
            <person name="Alcaide M."/>
            <person name="Messina E."/>
            <person name="Richter M."/>
            <person name="Bargiela R."/>
            <person name="Peplies J."/>
            <person name="Huws S.A."/>
            <person name="Newbold C.J."/>
            <person name="Golyshin P.N."/>
            <person name="Simon M.A."/>
            <person name="Lopez G."/>
            <person name="Yakimov M.M."/>
            <person name="Ferrer M."/>
        </authorList>
    </citation>
    <scope>NUCLEOTIDE SEQUENCE</scope>
</reference>
<dbReference type="GO" id="GO:0005886">
    <property type="term" value="C:plasma membrane"/>
    <property type="evidence" value="ECO:0007669"/>
    <property type="project" value="UniProtKB-SubCell"/>
</dbReference>
<name>J9GD63_9ZZZZ</name>
<keyword evidence="4 6" id="KW-1133">Transmembrane helix</keyword>
<evidence type="ECO:0000256" key="2">
    <source>
        <dbReference type="ARBA" id="ARBA00022475"/>
    </source>
</evidence>
<feature type="transmembrane region" description="Helical" evidence="6">
    <location>
        <begin position="6"/>
        <end position="29"/>
    </location>
</feature>
<evidence type="ECO:0000256" key="1">
    <source>
        <dbReference type="ARBA" id="ARBA00004651"/>
    </source>
</evidence>
<feature type="domain" description="DUF2179" evidence="7">
    <location>
        <begin position="68"/>
        <end position="120"/>
    </location>
</feature>
<dbReference type="InterPro" id="IPR019264">
    <property type="entry name" value="DUF2179"/>
</dbReference>
<gene>
    <name evidence="8" type="ORF">EVA_14568</name>
</gene>
<evidence type="ECO:0000259" key="7">
    <source>
        <dbReference type="Pfam" id="PF10035"/>
    </source>
</evidence>
<dbReference type="PANTHER" id="PTHR33545:SF5">
    <property type="entry name" value="UPF0750 MEMBRANE PROTEIN YITT"/>
    <property type="match status" value="1"/>
</dbReference>
<dbReference type="AlphaFoldDB" id="J9GD63"/>
<dbReference type="EMBL" id="AMCI01004826">
    <property type="protein sequence ID" value="EJW97324.1"/>
    <property type="molecule type" value="Genomic_DNA"/>
</dbReference>
<evidence type="ECO:0000256" key="3">
    <source>
        <dbReference type="ARBA" id="ARBA00022692"/>
    </source>
</evidence>
<keyword evidence="2" id="KW-1003">Cell membrane</keyword>
<evidence type="ECO:0000313" key="8">
    <source>
        <dbReference type="EMBL" id="EJW97324.1"/>
    </source>
</evidence>
<keyword evidence="3 6" id="KW-0812">Transmembrane</keyword>
<dbReference type="Gene3D" id="3.30.70.120">
    <property type="match status" value="1"/>
</dbReference>
<comment type="subcellular location">
    <subcellularLocation>
        <location evidence="1">Cell membrane</location>
        <topology evidence="1">Multi-pass membrane protein</topology>
    </subcellularLocation>
</comment>
<evidence type="ECO:0000256" key="6">
    <source>
        <dbReference type="SAM" id="Phobius"/>
    </source>
</evidence>
<dbReference type="InterPro" id="IPR015867">
    <property type="entry name" value="N-reg_PII/ATP_PRibTrfase_C"/>
</dbReference>
<sequence length="144" mass="16038">INTLIAISSFFVYGFQMEPVILCILYTFMSTNVGERLMKSGREAICFEIITDYPQEISDEIIAKLHHTTTLIPAKGMYTGHETNMLVCVVNKNQASTIAAICKNYPNTFAIVDPVREVMGNFKHLDNSGKEVREVLDAGDGETL</sequence>
<accession>J9GD63</accession>
<dbReference type="InterPro" id="IPR051461">
    <property type="entry name" value="UPF0750_membrane"/>
</dbReference>
<dbReference type="Pfam" id="PF10035">
    <property type="entry name" value="DUF2179"/>
    <property type="match status" value="1"/>
</dbReference>